<evidence type="ECO:0000256" key="4">
    <source>
        <dbReference type="ARBA" id="ARBA00022801"/>
    </source>
</evidence>
<keyword evidence="5" id="KW-0862">Zinc</keyword>
<evidence type="ECO:0000256" key="3">
    <source>
        <dbReference type="ARBA" id="ARBA00022723"/>
    </source>
</evidence>
<evidence type="ECO:0000256" key="1">
    <source>
        <dbReference type="ARBA" id="ARBA00001947"/>
    </source>
</evidence>
<keyword evidence="4" id="KW-0378">Hydrolase</keyword>
<evidence type="ECO:0000256" key="2">
    <source>
        <dbReference type="ARBA" id="ARBA00022670"/>
    </source>
</evidence>
<comment type="caution">
    <text evidence="10">The sequence shown here is derived from an EMBL/GenBank/DDBJ whole genome shotgun (WGS) entry which is preliminary data.</text>
</comment>
<reference evidence="10 11" key="1">
    <citation type="submission" date="2018-10" db="EMBL/GenBank/DDBJ databases">
        <title>Comparative analysis of microorganisms from saline springs in Andes Mountain Range, Colombia.</title>
        <authorList>
            <person name="Rubin E."/>
        </authorList>
    </citation>
    <scope>NUCLEOTIDE SEQUENCE [LARGE SCALE GENOMIC DNA]</scope>
    <source>
        <strain evidence="10 11">USBA 36</strain>
    </source>
</reference>
<comment type="cofactor">
    <cofactor evidence="1">
        <name>Zn(2+)</name>
        <dbReference type="ChEBI" id="CHEBI:29105"/>
    </cofactor>
</comment>
<keyword evidence="6" id="KW-0482">Metalloprotease</keyword>
<evidence type="ECO:0000256" key="6">
    <source>
        <dbReference type="ARBA" id="ARBA00023049"/>
    </source>
</evidence>
<feature type="transmembrane region" description="Helical" evidence="8">
    <location>
        <begin position="44"/>
        <end position="65"/>
    </location>
</feature>
<dbReference type="PANTHER" id="PTHR21666">
    <property type="entry name" value="PEPTIDASE-RELATED"/>
    <property type="match status" value="1"/>
</dbReference>
<dbReference type="GO" id="GO:0006508">
    <property type="term" value="P:proteolysis"/>
    <property type="evidence" value="ECO:0007669"/>
    <property type="project" value="UniProtKB-KW"/>
</dbReference>
<dbReference type="CDD" id="cd12797">
    <property type="entry name" value="M23_peptidase"/>
    <property type="match status" value="1"/>
</dbReference>
<feature type="coiled-coil region" evidence="7">
    <location>
        <begin position="106"/>
        <end position="273"/>
    </location>
</feature>
<dbReference type="OrthoDB" id="9805070at2"/>
<dbReference type="GO" id="GO:0004222">
    <property type="term" value="F:metalloendopeptidase activity"/>
    <property type="evidence" value="ECO:0007669"/>
    <property type="project" value="TreeGrafter"/>
</dbReference>
<evidence type="ECO:0000313" key="11">
    <source>
        <dbReference type="Proteomes" id="UP000277424"/>
    </source>
</evidence>
<evidence type="ECO:0000256" key="7">
    <source>
        <dbReference type="SAM" id="Coils"/>
    </source>
</evidence>
<dbReference type="GO" id="GO:0046872">
    <property type="term" value="F:metal ion binding"/>
    <property type="evidence" value="ECO:0007669"/>
    <property type="project" value="UniProtKB-KW"/>
</dbReference>
<organism evidence="10 11">
    <name type="scientific">Oceanibaculum indicum</name>
    <dbReference type="NCBI Taxonomy" id="526216"/>
    <lineage>
        <taxon>Bacteria</taxon>
        <taxon>Pseudomonadati</taxon>
        <taxon>Pseudomonadota</taxon>
        <taxon>Alphaproteobacteria</taxon>
        <taxon>Rhodospirillales</taxon>
        <taxon>Oceanibaculaceae</taxon>
        <taxon>Oceanibaculum</taxon>
    </lineage>
</organism>
<dbReference type="FunFam" id="2.70.70.10:FF:000006">
    <property type="entry name" value="M23 family peptidase"/>
    <property type="match status" value="1"/>
</dbReference>
<gene>
    <name evidence="10" type="ORF">BCL74_1094</name>
</gene>
<dbReference type="Proteomes" id="UP000277424">
    <property type="component" value="Unassembled WGS sequence"/>
</dbReference>
<dbReference type="InterPro" id="IPR050570">
    <property type="entry name" value="Cell_wall_metabolism_enzyme"/>
</dbReference>
<dbReference type="Pfam" id="PF01551">
    <property type="entry name" value="Peptidase_M23"/>
    <property type="match status" value="1"/>
</dbReference>
<evidence type="ECO:0000313" key="10">
    <source>
        <dbReference type="EMBL" id="RKQ73308.1"/>
    </source>
</evidence>
<dbReference type="PANTHER" id="PTHR21666:SF288">
    <property type="entry name" value="CELL DIVISION PROTEIN YTFB"/>
    <property type="match status" value="1"/>
</dbReference>
<name>A0A420WQJ0_9PROT</name>
<protein>
    <submittedName>
        <fullName evidence="10">Peptidase M23-like protein</fullName>
    </submittedName>
</protein>
<dbReference type="Gene3D" id="2.70.70.10">
    <property type="entry name" value="Glucose Permease (Domain IIA)"/>
    <property type="match status" value="1"/>
</dbReference>
<keyword evidence="8" id="KW-0472">Membrane</keyword>
<dbReference type="InterPro" id="IPR016047">
    <property type="entry name" value="M23ase_b-sheet_dom"/>
</dbReference>
<evidence type="ECO:0000256" key="8">
    <source>
        <dbReference type="SAM" id="Phobius"/>
    </source>
</evidence>
<evidence type="ECO:0000256" key="5">
    <source>
        <dbReference type="ARBA" id="ARBA00022833"/>
    </source>
</evidence>
<proteinExistence type="predicted"/>
<dbReference type="RefSeq" id="WP_008943706.1">
    <property type="nucleotide sequence ID" value="NZ_RBIG01000001.1"/>
</dbReference>
<dbReference type="InterPro" id="IPR011055">
    <property type="entry name" value="Dup_hybrid_motif"/>
</dbReference>
<dbReference type="SUPFAM" id="SSF51261">
    <property type="entry name" value="Duplicated hybrid motif"/>
    <property type="match status" value="1"/>
</dbReference>
<accession>A0A420WQJ0</accession>
<dbReference type="EMBL" id="RBIG01000001">
    <property type="protein sequence ID" value="RKQ73308.1"/>
    <property type="molecule type" value="Genomic_DNA"/>
</dbReference>
<keyword evidence="7" id="KW-0175">Coiled coil</keyword>
<feature type="domain" description="M23ase beta-sheet core" evidence="9">
    <location>
        <begin position="401"/>
        <end position="495"/>
    </location>
</feature>
<keyword evidence="8" id="KW-1133">Transmembrane helix</keyword>
<keyword evidence="2" id="KW-0645">Protease</keyword>
<keyword evidence="3" id="KW-0479">Metal-binding</keyword>
<dbReference type="AlphaFoldDB" id="A0A420WQJ0"/>
<keyword evidence="8" id="KW-0812">Transmembrane</keyword>
<sequence length="509" mass="57254">MTEKRQGILRPVTALLERIFVDRQIILRSEGHTRYFLFSRRAQMFCSAALVGLVGYVVVATVGYVEKSRVMMSKDESVERSQLAYRNLLDQVANYRESIVTITKDLREKQAHLRQLFEQNESLKQNLTSAESQLKQTETERKQIVEGRTALRDQMKALENEVKNMTSQNVGLEKHMAMLRGKLSDAEAAAANLDQTRSQQAATILDLRKRLALEQTRNERMEFEMASMRQDLQKAMSDRGEIVGEKETLHTSIEQLERQIAEMKAAHHEALRRFAERTMERIAFAEDLIAKTGVPVFDLLPGPPPPPPPPREVVKGPQGGPFVPYREESGIAIPRGDTLTRDGLRAISLDHLEASLEAQMDRWEHVQKILGGMPFAAPMAEYALSSGFGLRSDPFSRRPARHEGLDFTAPYKSDIMVTAPGIVRHAGWRSQYGRLVEVDHGNGLSTRYAHLAKITVKVGEKVEFGDVIGLLGSSGRSTGPHLHYEILVNGRPYDPLKFIKAGQHVLKSQ</sequence>
<evidence type="ECO:0000259" key="9">
    <source>
        <dbReference type="Pfam" id="PF01551"/>
    </source>
</evidence>
<dbReference type="Gene3D" id="1.10.287.1490">
    <property type="match status" value="1"/>
</dbReference>